<evidence type="ECO:0000313" key="2">
    <source>
        <dbReference type="EMBL" id="KAG2324322.1"/>
    </source>
</evidence>
<feature type="region of interest" description="Disordered" evidence="1">
    <location>
        <begin position="1"/>
        <end position="26"/>
    </location>
</feature>
<evidence type="ECO:0000313" key="3">
    <source>
        <dbReference type="Proteomes" id="UP000886595"/>
    </source>
</evidence>
<evidence type="ECO:0000256" key="1">
    <source>
        <dbReference type="SAM" id="MobiDB-lite"/>
    </source>
</evidence>
<organism evidence="2 3">
    <name type="scientific">Brassica carinata</name>
    <name type="common">Ethiopian mustard</name>
    <name type="synonym">Abyssinian cabbage</name>
    <dbReference type="NCBI Taxonomy" id="52824"/>
    <lineage>
        <taxon>Eukaryota</taxon>
        <taxon>Viridiplantae</taxon>
        <taxon>Streptophyta</taxon>
        <taxon>Embryophyta</taxon>
        <taxon>Tracheophyta</taxon>
        <taxon>Spermatophyta</taxon>
        <taxon>Magnoliopsida</taxon>
        <taxon>eudicotyledons</taxon>
        <taxon>Gunneridae</taxon>
        <taxon>Pentapetalae</taxon>
        <taxon>rosids</taxon>
        <taxon>malvids</taxon>
        <taxon>Brassicales</taxon>
        <taxon>Brassicaceae</taxon>
        <taxon>Brassiceae</taxon>
        <taxon>Brassica</taxon>
    </lineage>
</organism>
<dbReference type="EMBL" id="JAAMPC010000002">
    <property type="protein sequence ID" value="KAG2324322.1"/>
    <property type="molecule type" value="Genomic_DNA"/>
</dbReference>
<sequence>MGLTLAHPSLNIPDPAQRKMQTKQNTGSVYVKEKLELKNRFDTLSRLVNVES</sequence>
<accession>A0A8X8B7J0</accession>
<proteinExistence type="predicted"/>
<reference evidence="2 3" key="1">
    <citation type="submission" date="2020-02" db="EMBL/GenBank/DDBJ databases">
        <authorList>
            <person name="Ma Q."/>
            <person name="Huang Y."/>
            <person name="Song X."/>
            <person name="Pei D."/>
        </authorList>
    </citation>
    <scope>NUCLEOTIDE SEQUENCE [LARGE SCALE GENOMIC DNA]</scope>
    <source>
        <strain evidence="2">Sxm20200214</strain>
        <tissue evidence="2">Leaf</tissue>
    </source>
</reference>
<comment type="caution">
    <text evidence="2">The sequence shown here is derived from an EMBL/GenBank/DDBJ whole genome shotgun (WGS) entry which is preliminary data.</text>
</comment>
<dbReference type="AlphaFoldDB" id="A0A8X8B7J0"/>
<protein>
    <submittedName>
        <fullName evidence="2">Uncharacterized protein</fullName>
    </submittedName>
</protein>
<name>A0A8X8B7J0_BRACI</name>
<dbReference type="Proteomes" id="UP000886595">
    <property type="component" value="Unassembled WGS sequence"/>
</dbReference>
<keyword evidence="3" id="KW-1185">Reference proteome</keyword>
<gene>
    <name evidence="2" type="ORF">Bca52824_007050</name>
</gene>